<evidence type="ECO:0000256" key="1">
    <source>
        <dbReference type="SAM" id="Phobius"/>
    </source>
</evidence>
<dbReference type="Proteomes" id="UP000272412">
    <property type="component" value="Unassembled WGS sequence"/>
</dbReference>
<keyword evidence="1" id="KW-1133">Transmembrane helix</keyword>
<feature type="transmembrane region" description="Helical" evidence="1">
    <location>
        <begin position="6"/>
        <end position="23"/>
    </location>
</feature>
<dbReference type="OrthoDB" id="8614013at2"/>
<dbReference type="NCBIfam" id="TIGR02523">
    <property type="entry name" value="type_IV_pilV"/>
    <property type="match status" value="1"/>
</dbReference>
<dbReference type="AlphaFoldDB" id="A0A3N4NQR8"/>
<accession>A0A3N4NQR8</accession>
<keyword evidence="1" id="KW-0812">Transmembrane</keyword>
<gene>
    <name evidence="2" type="primary">pilV</name>
    <name evidence="2" type="ORF">EGK74_03465</name>
</gene>
<keyword evidence="1" id="KW-0472">Membrane</keyword>
<protein>
    <submittedName>
        <fullName evidence="2">Type IV pilus modification protein PilV</fullName>
    </submittedName>
</protein>
<comment type="caution">
    <text evidence="2">The sequence shown here is derived from an EMBL/GenBank/DDBJ whole genome shotgun (WGS) entry which is preliminary data.</text>
</comment>
<dbReference type="InterPro" id="IPR013362">
    <property type="entry name" value="Pilus_4_PilV"/>
</dbReference>
<reference evidence="2 3" key="1">
    <citation type="submission" date="2018-11" db="EMBL/GenBank/DDBJ databases">
        <title>Neisseria weixii sp. nov. isolated from the rectal contents of plateau pika (Ochotona cruzoniae).</title>
        <authorList>
            <person name="Zhang G."/>
        </authorList>
    </citation>
    <scope>NUCLEOTIDE SEQUENCE [LARGE SCALE GENOMIC DNA]</scope>
    <source>
        <strain evidence="2 3">10009</strain>
    </source>
</reference>
<organism evidence="2 3">
    <name type="scientific">Neisseria weixii</name>
    <dbReference type="NCBI Taxonomy" id="1853276"/>
    <lineage>
        <taxon>Bacteria</taxon>
        <taxon>Pseudomonadati</taxon>
        <taxon>Pseudomonadota</taxon>
        <taxon>Betaproteobacteria</taxon>
        <taxon>Neisseriales</taxon>
        <taxon>Neisseriaceae</taxon>
        <taxon>Neisseria</taxon>
    </lineage>
</organism>
<sequence length="187" mass="20368">MTLIEVLISMFVLAIGILALLSVQLRAVSSVREGETQTIVSQITQNLIEGMLINPVLSAETDSSGAETGRTLKSYDHYLTSPSKKVNGTYKSNEKMTKQELANAQIASFSTALSNALPDAQLHFAICRDNSGNEPTYESSFDAKCSGNGDTVVKVLWLIDAEEEQNNSELKSSGNFIVYTHQSRVTE</sequence>
<name>A0A3N4NQR8_9NEIS</name>
<dbReference type="EMBL" id="RPFL01000006">
    <property type="protein sequence ID" value="RPD89593.1"/>
    <property type="molecule type" value="Genomic_DNA"/>
</dbReference>
<evidence type="ECO:0000313" key="2">
    <source>
        <dbReference type="EMBL" id="RPD89593.1"/>
    </source>
</evidence>
<evidence type="ECO:0000313" key="3">
    <source>
        <dbReference type="Proteomes" id="UP000272412"/>
    </source>
</evidence>
<keyword evidence="3" id="KW-1185">Reference proteome</keyword>
<proteinExistence type="predicted"/>